<protein>
    <submittedName>
        <fullName evidence="1">AlNc14C579G12205 protein</fullName>
    </submittedName>
</protein>
<organism evidence="1">
    <name type="scientific">Albugo laibachii Nc14</name>
    <dbReference type="NCBI Taxonomy" id="890382"/>
    <lineage>
        <taxon>Eukaryota</taxon>
        <taxon>Sar</taxon>
        <taxon>Stramenopiles</taxon>
        <taxon>Oomycota</taxon>
        <taxon>Peronosporomycetes</taxon>
        <taxon>Albuginales</taxon>
        <taxon>Albuginaceae</taxon>
        <taxon>Albugo</taxon>
    </lineage>
</organism>
<reference evidence="1" key="2">
    <citation type="submission" date="2011-02" db="EMBL/GenBank/DDBJ databases">
        <authorList>
            <person name="MacLean D."/>
        </authorList>
    </citation>
    <scope>NUCLEOTIDE SEQUENCE</scope>
</reference>
<reference evidence="1" key="1">
    <citation type="journal article" date="2011" name="PLoS Biol.">
        <title>Gene gain and loss during evolution of obligate parasitism in the white rust pathogen of Arabidopsis thaliana.</title>
        <authorList>
            <person name="Kemen E."/>
            <person name="Gardiner A."/>
            <person name="Schultz-Larsen T."/>
            <person name="Kemen A.C."/>
            <person name="Balmuth A.L."/>
            <person name="Robert-Seilaniantz A."/>
            <person name="Bailey K."/>
            <person name="Holub E."/>
            <person name="Studholme D.J."/>
            <person name="Maclean D."/>
            <person name="Jones J.D."/>
        </authorList>
    </citation>
    <scope>NUCLEOTIDE SEQUENCE</scope>
</reference>
<name>F0X1B5_9STRA</name>
<evidence type="ECO:0000313" key="1">
    <source>
        <dbReference type="EMBL" id="CCA27590.1"/>
    </source>
</evidence>
<sequence>MRASFSSRIAGSKNTRRGTAAEAVLFMVSVEAYKSALSHLLTQNKTLVTIPPKRQEENAGQRKREVATLTQGQRRREGEIGVFCEPKGLGEHDNLQQLSVQFHIYYARTNSSASTRQLVDSKVPVHEE</sequence>
<dbReference type="EMBL" id="FR824602">
    <property type="protein sequence ID" value="CCA27590.1"/>
    <property type="molecule type" value="Genomic_DNA"/>
</dbReference>
<accession>F0X1B5</accession>
<gene>
    <name evidence="1" type="primary">AlNc14C579G12205</name>
    <name evidence="1" type="ORF">ALNC14_137340</name>
</gene>
<dbReference type="AlphaFoldDB" id="F0X1B5"/>
<proteinExistence type="predicted"/>
<dbReference type="HOGENOM" id="CLU_1963666_0_0_1"/>